<evidence type="ECO:0000313" key="4">
    <source>
        <dbReference type="EMBL" id="STO08098.1"/>
    </source>
</evidence>
<dbReference type="AlphaFoldDB" id="A0A377FTM0"/>
<dbReference type="Proteomes" id="UP000254060">
    <property type="component" value="Unassembled WGS sequence"/>
</dbReference>
<gene>
    <name evidence="4" type="ORF">NCTC13163_01465</name>
</gene>
<evidence type="ECO:0000313" key="5">
    <source>
        <dbReference type="Proteomes" id="UP000254060"/>
    </source>
</evidence>
<feature type="active site" description="Acyl-thioester intermediate" evidence="2">
    <location>
        <position position="190"/>
    </location>
</feature>
<dbReference type="EMBL" id="UGGP01000001">
    <property type="protein sequence ID" value="STO08098.1"/>
    <property type="molecule type" value="Genomic_DNA"/>
</dbReference>
<dbReference type="InterPro" id="IPR005754">
    <property type="entry name" value="Sortase"/>
</dbReference>
<proteinExistence type="predicted"/>
<dbReference type="InterPro" id="IPR023365">
    <property type="entry name" value="Sortase_dom-sf"/>
</dbReference>
<evidence type="ECO:0000256" key="2">
    <source>
        <dbReference type="PIRSR" id="PIRSR605754-1"/>
    </source>
</evidence>
<dbReference type="Pfam" id="PF04203">
    <property type="entry name" value="Sortase"/>
    <property type="match status" value="1"/>
</dbReference>
<accession>A0A377FTM0</accession>
<sequence>MRQQLASTSFVVNSKTLKLLVIGTFLFLTVAASADAPDATPKLKTVGFSEPLVLASTEVERQSFHRETFVPKRLIIPSIDVDAKVQPVGKDRLDRMDTPDHVNEVGWYQYGARAGAVGNVVLSGHLDDLQGPAIFSDLGTLQLGEMVTLQHSDQVARYEVVAVERYLLEDVPLASIFAATQSERLQLITCAGPYDPVNGYRDRIIVTAKLIRD</sequence>
<dbReference type="SUPFAM" id="SSF63817">
    <property type="entry name" value="Sortase"/>
    <property type="match status" value="1"/>
</dbReference>
<name>A0A377FTM0_9BACL</name>
<feature type="chain" id="PRO_5016837458" evidence="3">
    <location>
        <begin position="35"/>
        <end position="213"/>
    </location>
</feature>
<keyword evidence="1" id="KW-0378">Hydrolase</keyword>
<keyword evidence="3" id="KW-0732">Signal</keyword>
<feature type="signal peptide" evidence="3">
    <location>
        <begin position="1"/>
        <end position="34"/>
    </location>
</feature>
<dbReference type="STRING" id="1397694.GCA_000702585_01964"/>
<reference evidence="4 5" key="1">
    <citation type="submission" date="2018-06" db="EMBL/GenBank/DDBJ databases">
        <authorList>
            <consortium name="Pathogen Informatics"/>
            <person name="Doyle S."/>
        </authorList>
    </citation>
    <scope>NUCLEOTIDE SEQUENCE [LARGE SCALE GENOMIC DNA]</scope>
    <source>
        <strain evidence="4 5">NCTC13163</strain>
    </source>
</reference>
<evidence type="ECO:0000256" key="3">
    <source>
        <dbReference type="SAM" id="SignalP"/>
    </source>
</evidence>
<dbReference type="Gene3D" id="2.40.260.10">
    <property type="entry name" value="Sortase"/>
    <property type="match status" value="1"/>
</dbReference>
<protein>
    <submittedName>
        <fullName evidence="4">Sortase (Surface protein transpeptidase)</fullName>
    </submittedName>
</protein>
<feature type="active site" description="Proton donor/acceptor" evidence="2">
    <location>
        <position position="125"/>
    </location>
</feature>
<dbReference type="GO" id="GO:0016787">
    <property type="term" value="F:hydrolase activity"/>
    <property type="evidence" value="ECO:0007669"/>
    <property type="project" value="UniProtKB-KW"/>
</dbReference>
<evidence type="ECO:0000256" key="1">
    <source>
        <dbReference type="ARBA" id="ARBA00022801"/>
    </source>
</evidence>
<dbReference type="CDD" id="cd05829">
    <property type="entry name" value="Sortase_F"/>
    <property type="match status" value="1"/>
</dbReference>
<organism evidence="4 5">
    <name type="scientific">Exiguobacterium aurantiacum</name>
    <dbReference type="NCBI Taxonomy" id="33987"/>
    <lineage>
        <taxon>Bacteria</taxon>
        <taxon>Bacillati</taxon>
        <taxon>Bacillota</taxon>
        <taxon>Bacilli</taxon>
        <taxon>Bacillales</taxon>
        <taxon>Bacillales Family XII. Incertae Sedis</taxon>
        <taxon>Exiguobacterium</taxon>
    </lineage>
</organism>
<dbReference type="InterPro" id="IPR042001">
    <property type="entry name" value="Sortase_F"/>
</dbReference>